<dbReference type="InterPro" id="IPR034704">
    <property type="entry name" value="Ribosomal_bL28/bL31-like_sf"/>
</dbReference>
<proteinExistence type="inferred from homology"/>
<dbReference type="GeneID" id="300402091"/>
<dbReference type="GO" id="GO:0005840">
    <property type="term" value="C:ribosome"/>
    <property type="evidence" value="ECO:0007669"/>
    <property type="project" value="UniProtKB-KW"/>
</dbReference>
<dbReference type="Proteomes" id="UP000366945">
    <property type="component" value="Unassembled WGS sequence"/>
</dbReference>
<dbReference type="NCBIfam" id="NF002462">
    <property type="entry name" value="PRK01678.1"/>
    <property type="match status" value="1"/>
</dbReference>
<comment type="similarity">
    <text evidence="1">Belongs to the bacterial ribosomal protein bL31 family. Type B subfamily.</text>
</comment>
<reference evidence="6 7" key="1">
    <citation type="submission" date="2019-08" db="EMBL/GenBank/DDBJ databases">
        <authorList>
            <person name="Peeters C."/>
        </authorList>
    </citation>
    <scope>NUCLEOTIDE SEQUENCE [LARGE SCALE GENOMIC DNA]</scope>
    <source>
        <strain evidence="6 7">LMG 31114</strain>
    </source>
</reference>
<evidence type="ECO:0000256" key="3">
    <source>
        <dbReference type="ARBA" id="ARBA00022980"/>
    </source>
</evidence>
<dbReference type="NCBIfam" id="TIGR00105">
    <property type="entry name" value="L31"/>
    <property type="match status" value="1"/>
</dbReference>
<dbReference type="GO" id="GO:1990904">
    <property type="term" value="C:ribonucleoprotein complex"/>
    <property type="evidence" value="ECO:0007669"/>
    <property type="project" value="UniProtKB-KW"/>
</dbReference>
<evidence type="ECO:0000256" key="2">
    <source>
        <dbReference type="ARBA" id="ARBA00011838"/>
    </source>
</evidence>
<evidence type="ECO:0000313" key="7">
    <source>
        <dbReference type="Proteomes" id="UP000366945"/>
    </source>
</evidence>
<dbReference type="PRINTS" id="PR01249">
    <property type="entry name" value="RIBOSOMALL31"/>
</dbReference>
<dbReference type="RefSeq" id="WP_150677499.1">
    <property type="nucleotide sequence ID" value="NZ_CABPSK010000001.1"/>
</dbReference>
<gene>
    <name evidence="6" type="ORF">PPN31114_00007</name>
</gene>
<dbReference type="GO" id="GO:0003735">
    <property type="term" value="F:structural constituent of ribosome"/>
    <property type="evidence" value="ECO:0007669"/>
    <property type="project" value="InterPro"/>
</dbReference>
<evidence type="ECO:0000256" key="4">
    <source>
        <dbReference type="ARBA" id="ARBA00023274"/>
    </source>
</evidence>
<dbReference type="AlphaFoldDB" id="A0A5E4R7V1"/>
<name>A0A5E4R7V1_9BURK</name>
<dbReference type="InterPro" id="IPR027493">
    <property type="entry name" value="Ribosomal_bL31_B"/>
</dbReference>
<evidence type="ECO:0000256" key="5">
    <source>
        <dbReference type="RuleBase" id="RU000564"/>
    </source>
</evidence>
<evidence type="ECO:0000313" key="6">
    <source>
        <dbReference type="EMBL" id="VVD59235.1"/>
    </source>
</evidence>
<dbReference type="GO" id="GO:0006412">
    <property type="term" value="P:translation"/>
    <property type="evidence" value="ECO:0007669"/>
    <property type="project" value="InterPro"/>
</dbReference>
<dbReference type="PANTHER" id="PTHR33280">
    <property type="entry name" value="50S RIBOSOMAL PROTEIN L31, CHLOROPLASTIC"/>
    <property type="match status" value="1"/>
</dbReference>
<protein>
    <recommendedName>
        <fullName evidence="5">50S ribosomal protein L31</fullName>
    </recommendedName>
</protein>
<dbReference type="InterPro" id="IPR042105">
    <property type="entry name" value="Ribosomal_bL31_sf"/>
</dbReference>
<dbReference type="EMBL" id="CABPSK010000001">
    <property type="protein sequence ID" value="VVD59235.1"/>
    <property type="molecule type" value="Genomic_DNA"/>
</dbReference>
<dbReference type="InterPro" id="IPR002150">
    <property type="entry name" value="Ribosomal_bL31"/>
</dbReference>
<sequence>MKEGIHPNYREVVFKDMTPGIDFQFISRSTIQTKETIDVDGTTYPLVKLDTSSASHNFYTGETRIMDAEGRVDKFKKKFGNRAGGKVA</sequence>
<dbReference type="SUPFAM" id="SSF143800">
    <property type="entry name" value="L28p-like"/>
    <property type="match status" value="1"/>
</dbReference>
<dbReference type="Gene3D" id="4.10.830.30">
    <property type="entry name" value="Ribosomal protein L31"/>
    <property type="match status" value="1"/>
</dbReference>
<accession>A0A5E4R7V1</accession>
<keyword evidence="3 5" id="KW-0689">Ribosomal protein</keyword>
<evidence type="ECO:0000256" key="1">
    <source>
        <dbReference type="ARBA" id="ARBA00008196"/>
    </source>
</evidence>
<organism evidence="6 7">
    <name type="scientific">Pandoraea pneumonica</name>
    <dbReference type="NCBI Taxonomy" id="2508299"/>
    <lineage>
        <taxon>Bacteria</taxon>
        <taxon>Pseudomonadati</taxon>
        <taxon>Pseudomonadota</taxon>
        <taxon>Betaproteobacteria</taxon>
        <taxon>Burkholderiales</taxon>
        <taxon>Burkholderiaceae</taxon>
        <taxon>Pandoraea</taxon>
    </lineage>
</organism>
<dbReference type="PANTHER" id="PTHR33280:SF1">
    <property type="entry name" value="LARGE RIBOSOMAL SUBUNIT PROTEIN BL31C"/>
    <property type="match status" value="1"/>
</dbReference>
<comment type="subunit">
    <text evidence="2">Part of the 50S ribosomal subunit.</text>
</comment>
<keyword evidence="4 5" id="KW-0687">Ribonucleoprotein</keyword>
<keyword evidence="7" id="KW-1185">Reference proteome</keyword>
<dbReference type="OrthoDB" id="9803251at2"/>
<dbReference type="Pfam" id="PF01197">
    <property type="entry name" value="Ribosomal_L31"/>
    <property type="match status" value="1"/>
</dbReference>